<reference evidence="1 2" key="1">
    <citation type="submission" date="2014-02" db="EMBL/GenBank/DDBJ databases">
        <authorList>
            <person name="Sears C."/>
            <person name="Carroll K."/>
            <person name="Sack B.R."/>
            <person name="Qadri F."/>
            <person name="Myers L.L."/>
            <person name="Chung G.-T."/>
            <person name="Escheverria P."/>
            <person name="Fraser C.M."/>
            <person name="Sadzewicz L."/>
            <person name="Shefchek K.A."/>
            <person name="Tallon L."/>
            <person name="Das S.P."/>
            <person name="Daugherty S."/>
            <person name="Mongodin E.F."/>
        </authorList>
    </citation>
    <scope>NUCLEOTIDE SEQUENCE [LARGE SCALE GENOMIC DNA]</scope>
    <source>
        <strain evidence="2">3988T(B)14</strain>
    </source>
</reference>
<dbReference type="EMBL" id="JGCY01000101">
    <property type="protein sequence ID" value="EXY76751.1"/>
    <property type="molecule type" value="Genomic_DNA"/>
</dbReference>
<evidence type="ECO:0000313" key="2">
    <source>
        <dbReference type="Proteomes" id="UP000020529"/>
    </source>
</evidence>
<gene>
    <name evidence="1" type="ORF">M124_4340</name>
</gene>
<protein>
    <submittedName>
        <fullName evidence="1">Uncharacterized protein</fullName>
    </submittedName>
</protein>
<accession>A0A015U0N6</accession>
<evidence type="ECO:0000313" key="1">
    <source>
        <dbReference type="EMBL" id="EXY76751.1"/>
    </source>
</evidence>
<proteinExistence type="predicted"/>
<dbReference type="PATRIC" id="fig|1339315.3.peg.296"/>
<organism evidence="1 2">
    <name type="scientific">Bacteroides fragilis str. 3988T(B)14</name>
    <dbReference type="NCBI Taxonomy" id="1339315"/>
    <lineage>
        <taxon>Bacteria</taxon>
        <taxon>Pseudomonadati</taxon>
        <taxon>Bacteroidota</taxon>
        <taxon>Bacteroidia</taxon>
        <taxon>Bacteroidales</taxon>
        <taxon>Bacteroidaceae</taxon>
        <taxon>Bacteroides</taxon>
    </lineage>
</organism>
<name>A0A015U0N6_BACFG</name>
<dbReference type="Proteomes" id="UP000020529">
    <property type="component" value="Unassembled WGS sequence"/>
</dbReference>
<dbReference type="AlphaFoldDB" id="A0A015U0N6"/>
<sequence>MDKSGQRRTKRDKVFRGRFFSLFLHRISRLKARLKEIFQSGKND</sequence>
<comment type="caution">
    <text evidence="1">The sequence shown here is derived from an EMBL/GenBank/DDBJ whole genome shotgun (WGS) entry which is preliminary data.</text>
</comment>